<evidence type="ECO:0000313" key="3">
    <source>
        <dbReference type="EMBL" id="QOV91922.1"/>
    </source>
</evidence>
<dbReference type="Proteomes" id="UP000593765">
    <property type="component" value="Chromosome"/>
</dbReference>
<feature type="transmembrane region" description="Helical" evidence="1">
    <location>
        <begin position="46"/>
        <end position="64"/>
    </location>
</feature>
<dbReference type="InterPro" id="IPR007038">
    <property type="entry name" value="HupE_UreJ"/>
</dbReference>
<dbReference type="RefSeq" id="WP_206295242.1">
    <property type="nucleotide sequence ID" value="NZ_CP063458.1"/>
</dbReference>
<gene>
    <name evidence="3" type="ORF">IPV69_11435</name>
</gene>
<evidence type="ECO:0000256" key="2">
    <source>
        <dbReference type="SAM" id="SignalP"/>
    </source>
</evidence>
<dbReference type="AlphaFoldDB" id="A0A7M2X3B5"/>
<accession>A0A7M2X3B5</accession>
<reference evidence="3 4" key="1">
    <citation type="submission" date="2020-10" db="EMBL/GenBank/DDBJ databases">
        <title>Wide distribution of Phycisphaera-like planctomycetes from WD2101 soil group in peatlands and genome analysis of the first cultivated representative.</title>
        <authorList>
            <person name="Dedysh S.N."/>
            <person name="Beletsky A.V."/>
            <person name="Ivanova A."/>
            <person name="Kulichevskaya I.S."/>
            <person name="Suzina N.E."/>
            <person name="Philippov D.A."/>
            <person name="Rakitin A.L."/>
            <person name="Mardanov A.V."/>
            <person name="Ravin N.V."/>
        </authorList>
    </citation>
    <scope>NUCLEOTIDE SEQUENCE [LARGE SCALE GENOMIC DNA]</scope>
    <source>
        <strain evidence="3 4">M1803</strain>
    </source>
</reference>
<evidence type="ECO:0000256" key="1">
    <source>
        <dbReference type="SAM" id="Phobius"/>
    </source>
</evidence>
<feature type="transmembrane region" description="Helical" evidence="1">
    <location>
        <begin position="128"/>
        <end position="145"/>
    </location>
</feature>
<organism evidence="3 4">
    <name type="scientific">Humisphaera borealis</name>
    <dbReference type="NCBI Taxonomy" id="2807512"/>
    <lineage>
        <taxon>Bacteria</taxon>
        <taxon>Pseudomonadati</taxon>
        <taxon>Planctomycetota</taxon>
        <taxon>Phycisphaerae</taxon>
        <taxon>Tepidisphaerales</taxon>
        <taxon>Tepidisphaeraceae</taxon>
        <taxon>Humisphaera</taxon>
    </lineage>
</organism>
<keyword evidence="1" id="KW-0812">Transmembrane</keyword>
<feature type="transmembrane region" description="Helical" evidence="1">
    <location>
        <begin position="193"/>
        <end position="213"/>
    </location>
</feature>
<proteinExistence type="predicted"/>
<feature type="signal peptide" evidence="2">
    <location>
        <begin position="1"/>
        <end position="23"/>
    </location>
</feature>
<feature type="chain" id="PRO_5034810709" evidence="2">
    <location>
        <begin position="24"/>
        <end position="216"/>
    </location>
</feature>
<dbReference type="KEGG" id="hbs:IPV69_11435"/>
<keyword evidence="4" id="KW-1185">Reference proteome</keyword>
<sequence>MQFAHKVVVGAASLLLVSFAASAHTSSGGGGVVDFRAGANHPFSGLDHVLAMLAVGLIAARASYQTSETERRQRWLLPLSFLIAMIVGGVVALVGGPAQPSIVEHLIAASVIIFGLLLVAAGAFPTSTALYMVPAFAFFHGYAHMQEGVSLGGRGPIGYAMGMIIATLMLLGAGIALGTLMRARTSSGETRPLLSLMRVMGGAVAVMGVALLVRTF</sequence>
<dbReference type="EMBL" id="CP063458">
    <property type="protein sequence ID" value="QOV91922.1"/>
    <property type="molecule type" value="Genomic_DNA"/>
</dbReference>
<keyword evidence="2" id="KW-0732">Signal</keyword>
<feature type="transmembrane region" description="Helical" evidence="1">
    <location>
        <begin position="157"/>
        <end position="181"/>
    </location>
</feature>
<dbReference type="PIRSF" id="PIRSF016919">
    <property type="entry name" value="HupE_UreJ"/>
    <property type="match status" value="1"/>
</dbReference>
<feature type="transmembrane region" description="Helical" evidence="1">
    <location>
        <begin position="102"/>
        <end position="121"/>
    </location>
</feature>
<feature type="transmembrane region" description="Helical" evidence="1">
    <location>
        <begin position="76"/>
        <end position="96"/>
    </location>
</feature>
<evidence type="ECO:0000313" key="4">
    <source>
        <dbReference type="Proteomes" id="UP000593765"/>
    </source>
</evidence>
<keyword evidence="1" id="KW-0472">Membrane</keyword>
<dbReference type="Pfam" id="PF04955">
    <property type="entry name" value="HupE_UreJ"/>
    <property type="match status" value="1"/>
</dbReference>
<name>A0A7M2X3B5_9BACT</name>
<keyword evidence="1" id="KW-1133">Transmembrane helix</keyword>
<protein>
    <submittedName>
        <fullName evidence="3">HupE/UreJ family protein</fullName>
    </submittedName>
</protein>